<evidence type="ECO:0000256" key="7">
    <source>
        <dbReference type="PROSITE-ProRule" id="PRU00339"/>
    </source>
</evidence>
<dbReference type="Pfam" id="PF00515">
    <property type="entry name" value="TPR_1"/>
    <property type="match status" value="1"/>
</dbReference>
<keyword evidence="3" id="KW-0498">Mitosis</keyword>
<dbReference type="PANTHER" id="PTHR12558">
    <property type="entry name" value="CELL DIVISION CYCLE 16,23,27"/>
    <property type="match status" value="1"/>
</dbReference>
<evidence type="ECO:0000256" key="3">
    <source>
        <dbReference type="ARBA" id="ARBA00022776"/>
    </source>
</evidence>
<dbReference type="GO" id="GO:0005737">
    <property type="term" value="C:cytoplasm"/>
    <property type="evidence" value="ECO:0007669"/>
    <property type="project" value="TreeGrafter"/>
</dbReference>
<dbReference type="EMBL" id="UFQT01000265">
    <property type="protein sequence ID" value="SSX22604.1"/>
    <property type="molecule type" value="Genomic_DNA"/>
</dbReference>
<dbReference type="InterPro" id="IPR019734">
    <property type="entry name" value="TPR_rpt"/>
</dbReference>
<keyword evidence="5 7" id="KW-0802">TPR repeat</keyword>
<dbReference type="SUPFAM" id="SSF48452">
    <property type="entry name" value="TPR-like"/>
    <property type="match status" value="1"/>
</dbReference>
<dbReference type="GO" id="GO:0016567">
    <property type="term" value="P:protein ubiquitination"/>
    <property type="evidence" value="ECO:0007669"/>
    <property type="project" value="TreeGrafter"/>
</dbReference>
<dbReference type="SMART" id="SM00028">
    <property type="entry name" value="TPR"/>
    <property type="match status" value="9"/>
</dbReference>
<dbReference type="GO" id="GO:0051301">
    <property type="term" value="P:cell division"/>
    <property type="evidence" value="ECO:0007669"/>
    <property type="project" value="UniProtKB-KW"/>
</dbReference>
<keyword evidence="1" id="KW-0132">Cell division</keyword>
<dbReference type="Gene3D" id="1.25.40.10">
    <property type="entry name" value="Tetratricopeptide repeat domain"/>
    <property type="match status" value="2"/>
</dbReference>
<sequence>MTAEAVKDANSEDNDMLGDKNTTKSSIRIDIENYRKLVQNYITVRRHKTALFWAEKVAALSNYEMKDVYWQAQCMFLLKEYHRAASLIRFYGYEKSDVLCLYLLAECLYEAKEYQEGLDVLMSAEIEDLGLTTTTTTVEHEGTLNHLVANEENKNELLASICYIKGKIFEAMDNRNLAMDSYVQALHKSVHCYEALDALVQHEMLMVWEERVLIEKLPINEQCAEGDDEILKKLYESKVKKYSESVAPQTNAEITPVAKKLSTTLINELNEKMKNSRNVTYNEPKLGPNSTKGGLKCFTPVSSNVLTPASNKMLGDLKNTPSYTIHNSLLKVTLPDSSTKKSTPESSKKILNKRVISAPLNLTTALQRLDNSVDLLSAKAEKLFYNGEYKKSLKIIDEILKRDIYHTRSLTVKIECLVELKETTSLFYLAHRLIDLYPDEAIAWYAVGCYYDLIGKSDQARRYLSKATSLDRLFGPAWLAYGHSFAKENEHDQAMAAYFKATQLMRGCHLPLLYIGVECGLTKNLEMAEKFFYQAMTIAPLDVFVLFELGVIKFEYELYESAEEIFRSTLSMVTEMSHANGESISPRWEPLLNNLGHCCRKNKKYEEALEFHRRALILKPLSSSTYTAFGFCLALMGRLEEAVESFHKSLSLKRDDVVTTTILKQVIEDLIERDNFVGGLNYNDITVKQTSSMAISDDVPVNRLNCVKLRFDDDSNASQTSDTIDTSYNMSIDY</sequence>
<dbReference type="PROSITE" id="PS50005">
    <property type="entry name" value="TPR"/>
    <property type="match status" value="2"/>
</dbReference>
<keyword evidence="4" id="KW-0833">Ubl conjugation pathway</keyword>
<name>A0A336LXB4_CULSO</name>
<dbReference type="GO" id="GO:0005680">
    <property type="term" value="C:anaphase-promoting complex"/>
    <property type="evidence" value="ECO:0007669"/>
    <property type="project" value="TreeGrafter"/>
</dbReference>
<dbReference type="AlphaFoldDB" id="A0A336LXB4"/>
<dbReference type="Pfam" id="PF13181">
    <property type="entry name" value="TPR_8"/>
    <property type="match status" value="2"/>
</dbReference>
<dbReference type="GO" id="GO:0045842">
    <property type="term" value="P:positive regulation of mitotic metaphase/anaphase transition"/>
    <property type="evidence" value="ECO:0007669"/>
    <property type="project" value="TreeGrafter"/>
</dbReference>
<dbReference type="Pfam" id="PF12895">
    <property type="entry name" value="ANAPC3"/>
    <property type="match status" value="1"/>
</dbReference>
<evidence type="ECO:0000256" key="4">
    <source>
        <dbReference type="ARBA" id="ARBA00022786"/>
    </source>
</evidence>
<organism evidence="8">
    <name type="scientific">Culicoides sonorensis</name>
    <name type="common">Biting midge</name>
    <dbReference type="NCBI Taxonomy" id="179676"/>
    <lineage>
        <taxon>Eukaryota</taxon>
        <taxon>Metazoa</taxon>
        <taxon>Ecdysozoa</taxon>
        <taxon>Arthropoda</taxon>
        <taxon>Hexapoda</taxon>
        <taxon>Insecta</taxon>
        <taxon>Pterygota</taxon>
        <taxon>Neoptera</taxon>
        <taxon>Endopterygota</taxon>
        <taxon>Diptera</taxon>
        <taxon>Nematocera</taxon>
        <taxon>Chironomoidea</taxon>
        <taxon>Ceratopogonidae</taxon>
        <taxon>Ceratopogoninae</taxon>
        <taxon>Culicoides</taxon>
        <taxon>Monoculicoides</taxon>
    </lineage>
</organism>
<accession>A0A336LXB4</accession>
<feature type="repeat" description="TPR" evidence="7">
    <location>
        <begin position="623"/>
        <end position="656"/>
    </location>
</feature>
<dbReference type="GO" id="GO:0031145">
    <property type="term" value="P:anaphase-promoting complex-dependent catabolic process"/>
    <property type="evidence" value="ECO:0007669"/>
    <property type="project" value="TreeGrafter"/>
</dbReference>
<gene>
    <name evidence="8" type="primary">CSON007070</name>
</gene>
<protein>
    <submittedName>
        <fullName evidence="8">CSON007070 protein</fullName>
    </submittedName>
</protein>
<proteinExistence type="predicted"/>
<dbReference type="PANTHER" id="PTHR12558:SF9">
    <property type="entry name" value="CELL DIVISION CYCLE PROTEIN 16 HOMOLOG"/>
    <property type="match status" value="1"/>
</dbReference>
<reference evidence="8" key="1">
    <citation type="submission" date="2018-07" db="EMBL/GenBank/DDBJ databases">
        <authorList>
            <person name="Quirk P.G."/>
            <person name="Krulwich T.A."/>
        </authorList>
    </citation>
    <scope>NUCLEOTIDE SEQUENCE</scope>
</reference>
<dbReference type="OMA" id="DPFHNNA"/>
<evidence type="ECO:0000256" key="5">
    <source>
        <dbReference type="ARBA" id="ARBA00022803"/>
    </source>
</evidence>
<dbReference type="InterPro" id="IPR011990">
    <property type="entry name" value="TPR-like_helical_dom_sf"/>
</dbReference>
<dbReference type="VEuPathDB" id="VectorBase:CSON007070"/>
<keyword evidence="6" id="KW-0131">Cell cycle</keyword>
<evidence type="ECO:0000256" key="6">
    <source>
        <dbReference type="ARBA" id="ARBA00023306"/>
    </source>
</evidence>
<evidence type="ECO:0000256" key="2">
    <source>
        <dbReference type="ARBA" id="ARBA00022737"/>
    </source>
</evidence>
<keyword evidence="2" id="KW-0677">Repeat</keyword>
<evidence type="ECO:0000256" key="1">
    <source>
        <dbReference type="ARBA" id="ARBA00022618"/>
    </source>
</evidence>
<evidence type="ECO:0000313" key="8">
    <source>
        <dbReference type="EMBL" id="SSX22604.1"/>
    </source>
</evidence>
<feature type="repeat" description="TPR" evidence="7">
    <location>
        <begin position="589"/>
        <end position="622"/>
    </location>
</feature>